<sequence>MVWVHWVWAQLDPLDAQGTGAVVLGLKGIGAAQLHRVPLGQVGDNVLEAVEGDRVPDPGRERKPRKAITRARRNALWRTRNLLVNRRMNPADEGCIKRGLSEMYWYYRKMIEDDGKEMVEIIWKRRDWHSLFRDGSPEERNDDNNNSD</sequence>
<gene>
    <name evidence="1" type="ORF">Y1Q_0013092</name>
</gene>
<dbReference type="Proteomes" id="UP000050525">
    <property type="component" value="Unassembled WGS sequence"/>
</dbReference>
<protein>
    <submittedName>
        <fullName evidence="1">Uncharacterized protein</fullName>
    </submittedName>
</protein>
<dbReference type="AlphaFoldDB" id="A0A151NH19"/>
<comment type="caution">
    <text evidence="1">The sequence shown here is derived from an EMBL/GenBank/DDBJ whole genome shotgun (WGS) entry which is preliminary data.</text>
</comment>
<name>A0A151NH19_ALLMI</name>
<evidence type="ECO:0000313" key="1">
    <source>
        <dbReference type="EMBL" id="KYO36044.1"/>
    </source>
</evidence>
<reference evidence="1 2" key="1">
    <citation type="journal article" date="2012" name="Genome Biol.">
        <title>Sequencing three crocodilian genomes to illuminate the evolution of archosaurs and amniotes.</title>
        <authorList>
            <person name="St John J.A."/>
            <person name="Braun E.L."/>
            <person name="Isberg S.R."/>
            <person name="Miles L.G."/>
            <person name="Chong A.Y."/>
            <person name="Gongora J."/>
            <person name="Dalzell P."/>
            <person name="Moran C."/>
            <person name="Bed'hom B."/>
            <person name="Abzhanov A."/>
            <person name="Burgess S.C."/>
            <person name="Cooksey A.M."/>
            <person name="Castoe T.A."/>
            <person name="Crawford N.G."/>
            <person name="Densmore L.D."/>
            <person name="Drew J.C."/>
            <person name="Edwards S.V."/>
            <person name="Faircloth B.C."/>
            <person name="Fujita M.K."/>
            <person name="Greenwold M.J."/>
            <person name="Hoffmann F.G."/>
            <person name="Howard J.M."/>
            <person name="Iguchi T."/>
            <person name="Janes D.E."/>
            <person name="Khan S.Y."/>
            <person name="Kohno S."/>
            <person name="de Koning A.J."/>
            <person name="Lance S.L."/>
            <person name="McCarthy F.M."/>
            <person name="McCormack J.E."/>
            <person name="Merchant M.E."/>
            <person name="Peterson D.G."/>
            <person name="Pollock D.D."/>
            <person name="Pourmand N."/>
            <person name="Raney B.J."/>
            <person name="Roessler K.A."/>
            <person name="Sanford J.R."/>
            <person name="Sawyer R.H."/>
            <person name="Schmidt C.J."/>
            <person name="Triplett E.W."/>
            <person name="Tuberville T.D."/>
            <person name="Venegas-Anaya M."/>
            <person name="Howard J.T."/>
            <person name="Jarvis E.D."/>
            <person name="Guillette L.J.Jr."/>
            <person name="Glenn T.C."/>
            <person name="Green R.E."/>
            <person name="Ray D.A."/>
        </authorList>
    </citation>
    <scope>NUCLEOTIDE SEQUENCE [LARGE SCALE GENOMIC DNA]</scope>
    <source>
        <strain evidence="1">KSC_2009_1</strain>
    </source>
</reference>
<organism evidence="1 2">
    <name type="scientific">Alligator mississippiensis</name>
    <name type="common">American alligator</name>
    <dbReference type="NCBI Taxonomy" id="8496"/>
    <lineage>
        <taxon>Eukaryota</taxon>
        <taxon>Metazoa</taxon>
        <taxon>Chordata</taxon>
        <taxon>Craniata</taxon>
        <taxon>Vertebrata</taxon>
        <taxon>Euteleostomi</taxon>
        <taxon>Archelosauria</taxon>
        <taxon>Archosauria</taxon>
        <taxon>Crocodylia</taxon>
        <taxon>Alligatoridae</taxon>
        <taxon>Alligatorinae</taxon>
        <taxon>Alligator</taxon>
    </lineage>
</organism>
<proteinExistence type="predicted"/>
<keyword evidence="2" id="KW-1185">Reference proteome</keyword>
<dbReference type="EMBL" id="AKHW03003018">
    <property type="protein sequence ID" value="KYO36044.1"/>
    <property type="molecule type" value="Genomic_DNA"/>
</dbReference>
<accession>A0A151NH19</accession>
<evidence type="ECO:0000313" key="2">
    <source>
        <dbReference type="Proteomes" id="UP000050525"/>
    </source>
</evidence>